<dbReference type="GO" id="GO:0071555">
    <property type="term" value="P:cell wall organization"/>
    <property type="evidence" value="ECO:0007669"/>
    <property type="project" value="UniProtKB-KW"/>
</dbReference>
<keyword evidence="4" id="KW-0961">Cell wall biogenesis/degradation</keyword>
<comment type="caution">
    <text evidence="7">The sequence shown here is derived from an EMBL/GenBank/DDBJ whole genome shotgun (WGS) entry which is preliminary data.</text>
</comment>
<accession>A0A8J7CG98</accession>
<dbReference type="PIRSF" id="PIRSF019422">
    <property type="entry name" value="MltA"/>
    <property type="match status" value="1"/>
</dbReference>
<evidence type="ECO:0000256" key="5">
    <source>
        <dbReference type="ARBA" id="ARBA00030918"/>
    </source>
</evidence>
<evidence type="ECO:0000256" key="2">
    <source>
        <dbReference type="ARBA" id="ARBA00012587"/>
    </source>
</evidence>
<comment type="catalytic activity">
    <reaction evidence="1">
        <text>Exolytic cleavage of the (1-&gt;4)-beta-glycosidic linkage between N-acetylmuramic acid (MurNAc) and N-acetylglucosamine (GlcNAc) residues in peptidoglycan, from either the reducing or the non-reducing ends of the peptidoglycan chains, with concomitant formation of a 1,6-anhydrobond in the MurNAc residue.</text>
        <dbReference type="EC" id="4.2.2.n1"/>
    </reaction>
</comment>
<dbReference type="Proteomes" id="UP000598633">
    <property type="component" value="Unassembled WGS sequence"/>
</dbReference>
<dbReference type="InterPro" id="IPR036908">
    <property type="entry name" value="RlpA-like_sf"/>
</dbReference>
<dbReference type="CDD" id="cd14668">
    <property type="entry name" value="mlta_B"/>
    <property type="match status" value="1"/>
</dbReference>
<dbReference type="Pfam" id="PF06725">
    <property type="entry name" value="3D"/>
    <property type="match status" value="1"/>
</dbReference>
<dbReference type="CDD" id="cd14485">
    <property type="entry name" value="mltA_like_LT_A"/>
    <property type="match status" value="1"/>
</dbReference>
<evidence type="ECO:0000256" key="3">
    <source>
        <dbReference type="ARBA" id="ARBA00023239"/>
    </source>
</evidence>
<gene>
    <name evidence="7" type="ORF">IFJ97_04205</name>
</gene>
<name>A0A8J7CG98_9BACT</name>
<evidence type="ECO:0000259" key="6">
    <source>
        <dbReference type="SMART" id="SM00925"/>
    </source>
</evidence>
<proteinExistence type="predicted"/>
<dbReference type="GO" id="GO:0004553">
    <property type="term" value="F:hydrolase activity, hydrolyzing O-glycosyl compounds"/>
    <property type="evidence" value="ECO:0007669"/>
    <property type="project" value="InterPro"/>
</dbReference>
<dbReference type="InterPro" id="IPR026044">
    <property type="entry name" value="MltA"/>
</dbReference>
<dbReference type="SUPFAM" id="SSF50685">
    <property type="entry name" value="Barwin-like endoglucanases"/>
    <property type="match status" value="1"/>
</dbReference>
<organism evidence="7 8">
    <name type="scientific">Candidatus Sulfomarinibacter kjeldsenii</name>
    <dbReference type="NCBI Taxonomy" id="2885994"/>
    <lineage>
        <taxon>Bacteria</taxon>
        <taxon>Pseudomonadati</taxon>
        <taxon>Acidobacteriota</taxon>
        <taxon>Thermoanaerobaculia</taxon>
        <taxon>Thermoanaerobaculales</taxon>
        <taxon>Candidatus Sulfomarinibacteraceae</taxon>
        <taxon>Candidatus Sulfomarinibacter</taxon>
    </lineage>
</organism>
<dbReference type="InterPro" id="IPR010611">
    <property type="entry name" value="3D_dom"/>
</dbReference>
<dbReference type="EC" id="4.2.2.n1" evidence="2"/>
<dbReference type="GO" id="GO:0009254">
    <property type="term" value="P:peptidoglycan turnover"/>
    <property type="evidence" value="ECO:0007669"/>
    <property type="project" value="InterPro"/>
</dbReference>
<evidence type="ECO:0000313" key="8">
    <source>
        <dbReference type="Proteomes" id="UP000598633"/>
    </source>
</evidence>
<dbReference type="PANTHER" id="PTHR30124:SF0">
    <property type="entry name" value="MEMBRANE-BOUND LYTIC MUREIN TRANSGLYCOSYLASE A"/>
    <property type="match status" value="1"/>
</dbReference>
<dbReference type="SMART" id="SM00925">
    <property type="entry name" value="MltA"/>
    <property type="match status" value="1"/>
</dbReference>
<dbReference type="GO" id="GO:0008933">
    <property type="term" value="F:peptidoglycan lytic transglycosylase activity"/>
    <property type="evidence" value="ECO:0007669"/>
    <property type="project" value="TreeGrafter"/>
</dbReference>
<dbReference type="EMBL" id="JACXWA010000069">
    <property type="protein sequence ID" value="MBD3870544.1"/>
    <property type="molecule type" value="Genomic_DNA"/>
</dbReference>
<protein>
    <recommendedName>
        <fullName evidence="2">peptidoglycan lytic exotransglycosylase</fullName>
        <ecNumber evidence="2">4.2.2.n1</ecNumber>
    </recommendedName>
    <alternativeName>
        <fullName evidence="5">Murein hydrolase A</fullName>
    </alternativeName>
</protein>
<dbReference type="Pfam" id="PF03562">
    <property type="entry name" value="MltA"/>
    <property type="match status" value="1"/>
</dbReference>
<sequence>MVVAGPRSVISQFPGVISRVFALMVCVVLVGCASRVPPTVESPLQTVPPGEWPALMDDLDPEGLIAATEQSLSYFDVLPRDRVFTFGTENRTAGQLAEGARRFIQLVRDEPNPEGLAQALKQEFVLLRSVGRDGRGEVLFTGYYEPLLEARRELEFPFEYPVYGVPEDLVMVDLEAFGLEKSPRAVVGRVEDHELVRFADREEIDFGDGLASTTPVLGYLADPVDVFFLHVQGSGTLIFPDGTRLRAGYAVSNGWEYRSIGKLLIDDGLIPREEMSMQAIRAYLAAHPDEIKRVLGYNASYVFFRPLPSEGGPLGCYGLPVTSGRSIATDRRLFPAPVMAWIEGTMPGPGGEQTRFSRFVLNQDTGGSIRGPGRVDLFIGAGEEAAGIAGRMNNLGRLYLFLPSSI</sequence>
<dbReference type="Gene3D" id="2.40.40.10">
    <property type="entry name" value="RlpA-like domain"/>
    <property type="match status" value="1"/>
</dbReference>
<dbReference type="AlphaFoldDB" id="A0A8J7CG98"/>
<feature type="domain" description="Lytic transglycosylase MltA" evidence="6">
    <location>
        <begin position="147"/>
        <end position="305"/>
    </location>
</feature>
<keyword evidence="3" id="KW-0456">Lyase</keyword>
<evidence type="ECO:0000256" key="4">
    <source>
        <dbReference type="ARBA" id="ARBA00023316"/>
    </source>
</evidence>
<dbReference type="PROSITE" id="PS51257">
    <property type="entry name" value="PROKAR_LIPOPROTEIN"/>
    <property type="match status" value="1"/>
</dbReference>
<dbReference type="GO" id="GO:0009253">
    <property type="term" value="P:peptidoglycan catabolic process"/>
    <property type="evidence" value="ECO:0007669"/>
    <property type="project" value="TreeGrafter"/>
</dbReference>
<dbReference type="GO" id="GO:0019867">
    <property type="term" value="C:outer membrane"/>
    <property type="evidence" value="ECO:0007669"/>
    <property type="project" value="InterPro"/>
</dbReference>
<evidence type="ECO:0000256" key="1">
    <source>
        <dbReference type="ARBA" id="ARBA00001420"/>
    </source>
</evidence>
<dbReference type="InterPro" id="IPR005300">
    <property type="entry name" value="MltA_B"/>
</dbReference>
<dbReference type="PANTHER" id="PTHR30124">
    <property type="entry name" value="MEMBRANE-BOUND LYTIC MUREIN TRANSGLYCOSYLASE A"/>
    <property type="match status" value="1"/>
</dbReference>
<dbReference type="Gene3D" id="2.40.240.50">
    <property type="entry name" value="Barwin-like endoglucanases"/>
    <property type="match status" value="1"/>
</dbReference>
<reference evidence="7 8" key="1">
    <citation type="submission" date="2020-08" db="EMBL/GenBank/DDBJ databases">
        <title>Acidobacteriota in marine sediments use diverse sulfur dissimilation pathways.</title>
        <authorList>
            <person name="Wasmund K."/>
        </authorList>
    </citation>
    <scope>NUCLEOTIDE SEQUENCE [LARGE SCALE GENOMIC DNA]</scope>
    <source>
        <strain evidence="7">MAG AM3-A</strain>
    </source>
</reference>
<evidence type="ECO:0000313" key="7">
    <source>
        <dbReference type="EMBL" id="MBD3870544.1"/>
    </source>
</evidence>